<protein>
    <submittedName>
        <fullName evidence="3">NAD(P)-dependent dehydrogenase (Short-subunit alcohol dehydrogenase family)</fullName>
    </submittedName>
</protein>
<dbReference type="PROSITE" id="PS00061">
    <property type="entry name" value="ADH_SHORT"/>
    <property type="match status" value="1"/>
</dbReference>
<dbReference type="NCBIfam" id="NF005309">
    <property type="entry name" value="PRK06841.1"/>
    <property type="match status" value="1"/>
</dbReference>
<sequence length="257" mass="27194">MKEFNGFDKNFNLDQKVALVTGAASGIGKAIATLFAEKNAALILVDRLPEVKEVAASLGELGVKILPLVVDVTSNESIRQMVGDSIKTFGKIDILVNCAGVVFLDDAENLPENDWDKTMAINLKAPFMIAQAVGKTMIQRNGGKIINIASQAGVIALDKHVAYCASKAAIIGMTKVLAIEWAEFNIQVNAVSPTVILTELGKKAWAGEVGEAMKKKIPAGRFGYPEEVAAGVVFLASDAADMITGANLVIDGGYTIQ</sequence>
<dbReference type="PANTHER" id="PTHR42760">
    <property type="entry name" value="SHORT-CHAIN DEHYDROGENASES/REDUCTASES FAMILY MEMBER"/>
    <property type="match status" value="1"/>
</dbReference>
<dbReference type="InterPro" id="IPR020904">
    <property type="entry name" value="Sc_DH/Rdtase_CS"/>
</dbReference>
<evidence type="ECO:0000256" key="1">
    <source>
        <dbReference type="ARBA" id="ARBA00006484"/>
    </source>
</evidence>
<dbReference type="EMBL" id="SLUN01000039">
    <property type="protein sequence ID" value="TCL59251.1"/>
    <property type="molecule type" value="Genomic_DNA"/>
</dbReference>
<dbReference type="PRINTS" id="PR00080">
    <property type="entry name" value="SDRFAMILY"/>
</dbReference>
<evidence type="ECO:0000313" key="3">
    <source>
        <dbReference type="EMBL" id="TCL59251.1"/>
    </source>
</evidence>
<evidence type="ECO:0000256" key="2">
    <source>
        <dbReference type="ARBA" id="ARBA00023002"/>
    </source>
</evidence>
<dbReference type="Proteomes" id="UP000295008">
    <property type="component" value="Unassembled WGS sequence"/>
</dbReference>
<dbReference type="Pfam" id="PF13561">
    <property type="entry name" value="adh_short_C2"/>
    <property type="match status" value="1"/>
</dbReference>
<dbReference type="OrthoDB" id="9803333at2"/>
<dbReference type="FunFam" id="3.40.50.720:FF:000084">
    <property type="entry name" value="Short-chain dehydrogenase reductase"/>
    <property type="match status" value="1"/>
</dbReference>
<dbReference type="PRINTS" id="PR00081">
    <property type="entry name" value="GDHRDH"/>
</dbReference>
<name>A0A4R1R1P3_HYDET</name>
<evidence type="ECO:0000313" key="4">
    <source>
        <dbReference type="Proteomes" id="UP000295008"/>
    </source>
</evidence>
<reference evidence="3 4" key="1">
    <citation type="submission" date="2019-03" db="EMBL/GenBank/DDBJ databases">
        <title>Genomic Encyclopedia of Type Strains, Phase IV (KMG-IV): sequencing the most valuable type-strain genomes for metagenomic binning, comparative biology and taxonomic classification.</title>
        <authorList>
            <person name="Goeker M."/>
        </authorList>
    </citation>
    <scope>NUCLEOTIDE SEQUENCE [LARGE SCALE GENOMIC DNA]</scope>
    <source>
        <strain evidence="3 4">LX-B</strain>
    </source>
</reference>
<dbReference type="AlphaFoldDB" id="A0A4R1R1P3"/>
<dbReference type="GO" id="GO:0016616">
    <property type="term" value="F:oxidoreductase activity, acting on the CH-OH group of donors, NAD or NADP as acceptor"/>
    <property type="evidence" value="ECO:0007669"/>
    <property type="project" value="TreeGrafter"/>
</dbReference>
<dbReference type="InterPro" id="IPR036291">
    <property type="entry name" value="NAD(P)-bd_dom_sf"/>
</dbReference>
<dbReference type="NCBIfam" id="NF005559">
    <property type="entry name" value="PRK07231.1"/>
    <property type="match status" value="1"/>
</dbReference>
<dbReference type="RefSeq" id="WP_132016605.1">
    <property type="nucleotide sequence ID" value="NZ_SLUN01000039.1"/>
</dbReference>
<accession>A0A4R1R1P3</accession>
<comment type="caution">
    <text evidence="3">The sequence shown here is derived from an EMBL/GenBank/DDBJ whole genome shotgun (WGS) entry which is preliminary data.</text>
</comment>
<dbReference type="GO" id="GO:0008206">
    <property type="term" value="P:bile acid metabolic process"/>
    <property type="evidence" value="ECO:0007669"/>
    <property type="project" value="UniProtKB-ARBA"/>
</dbReference>
<gene>
    <name evidence="3" type="ORF">EDC14_103930</name>
</gene>
<dbReference type="InterPro" id="IPR002347">
    <property type="entry name" value="SDR_fam"/>
</dbReference>
<keyword evidence="4" id="KW-1185">Reference proteome</keyword>
<comment type="similarity">
    <text evidence="1">Belongs to the short-chain dehydrogenases/reductases (SDR) family.</text>
</comment>
<dbReference type="Gene3D" id="3.40.50.720">
    <property type="entry name" value="NAD(P)-binding Rossmann-like Domain"/>
    <property type="match status" value="1"/>
</dbReference>
<dbReference type="CDD" id="cd05233">
    <property type="entry name" value="SDR_c"/>
    <property type="match status" value="1"/>
</dbReference>
<dbReference type="PANTHER" id="PTHR42760:SF115">
    <property type="entry name" value="3-OXOACYL-[ACYL-CARRIER-PROTEIN] REDUCTASE FABG"/>
    <property type="match status" value="1"/>
</dbReference>
<keyword evidence="2" id="KW-0560">Oxidoreductase</keyword>
<organism evidence="3 4">
    <name type="scientific">Hydrogenispora ethanolica</name>
    <dbReference type="NCBI Taxonomy" id="1082276"/>
    <lineage>
        <taxon>Bacteria</taxon>
        <taxon>Bacillati</taxon>
        <taxon>Bacillota</taxon>
        <taxon>Hydrogenispora</taxon>
    </lineage>
</organism>
<dbReference type="SUPFAM" id="SSF51735">
    <property type="entry name" value="NAD(P)-binding Rossmann-fold domains"/>
    <property type="match status" value="1"/>
</dbReference>
<proteinExistence type="inferred from homology"/>